<evidence type="ECO:0000313" key="1">
    <source>
        <dbReference type="EMBL" id="POZ61977.1"/>
    </source>
</evidence>
<dbReference type="EMBL" id="PQWB01000041">
    <property type="protein sequence ID" value="POZ61977.1"/>
    <property type="molecule type" value="Genomic_DNA"/>
</dbReference>
<protein>
    <submittedName>
        <fullName evidence="1">Type II toxin-antitoxin system antitoxin, RelB/DinJ family</fullName>
    </submittedName>
</protein>
<keyword evidence="2" id="KW-1185">Reference proteome</keyword>
<dbReference type="GO" id="GO:0006355">
    <property type="term" value="P:regulation of DNA-templated transcription"/>
    <property type="evidence" value="ECO:0007669"/>
    <property type="project" value="InterPro"/>
</dbReference>
<reference evidence="2" key="1">
    <citation type="submission" date="2018-02" db="EMBL/GenBank/DDBJ databases">
        <authorList>
            <person name="O'Hara-Hanley K."/>
            <person name="Soby S."/>
        </authorList>
    </citation>
    <scope>NUCLEOTIDE SEQUENCE [LARGE SCALE GENOMIC DNA]</scope>
    <source>
        <strain evidence="2">MWU14-2602</strain>
    </source>
</reference>
<accession>A0A2S5DG34</accession>
<dbReference type="AlphaFoldDB" id="A0A2S5DG34"/>
<dbReference type="Gene3D" id="1.10.1220.10">
    <property type="entry name" value="Met repressor-like"/>
    <property type="match status" value="1"/>
</dbReference>
<dbReference type="Pfam" id="PF04221">
    <property type="entry name" value="RelB"/>
    <property type="match status" value="1"/>
</dbReference>
<dbReference type="NCBIfam" id="TIGR02384">
    <property type="entry name" value="RelB_DinJ"/>
    <property type="match status" value="1"/>
</dbReference>
<gene>
    <name evidence="1" type="ORF">C2I19_10820</name>
</gene>
<proteinExistence type="predicted"/>
<sequence length="71" mass="7712">MAAPKKTTSLLLRLDEPLKDAAGEICADLGLTVSSAVRLFLIELVRRKELPFAVRGKSSPQNDDQDSGETK</sequence>
<dbReference type="Proteomes" id="UP000237082">
    <property type="component" value="Unassembled WGS sequence"/>
</dbReference>
<dbReference type="InterPro" id="IPR013321">
    <property type="entry name" value="Arc_rbn_hlx_hlx"/>
</dbReference>
<comment type="caution">
    <text evidence="1">The sequence shown here is derived from an EMBL/GenBank/DDBJ whole genome shotgun (WGS) entry which is preliminary data.</text>
</comment>
<dbReference type="InterPro" id="IPR007337">
    <property type="entry name" value="RelB/DinJ"/>
</dbReference>
<dbReference type="OrthoDB" id="9799097at2"/>
<organism evidence="1 2">
    <name type="scientific">Chromobacterium alticapitis</name>
    <dbReference type="NCBI Taxonomy" id="2073169"/>
    <lineage>
        <taxon>Bacteria</taxon>
        <taxon>Pseudomonadati</taxon>
        <taxon>Pseudomonadota</taxon>
        <taxon>Betaproteobacteria</taxon>
        <taxon>Neisseriales</taxon>
        <taxon>Chromobacteriaceae</taxon>
        <taxon>Chromobacterium</taxon>
    </lineage>
</organism>
<evidence type="ECO:0000313" key="2">
    <source>
        <dbReference type="Proteomes" id="UP000237082"/>
    </source>
</evidence>
<name>A0A2S5DG34_9NEIS</name>
<dbReference type="RefSeq" id="WP_103902708.1">
    <property type="nucleotide sequence ID" value="NZ_PQWB01000041.1"/>
</dbReference>